<name>A0ABV8RZK1_9BURK</name>
<evidence type="ECO:0000256" key="2">
    <source>
        <dbReference type="ARBA" id="ARBA00022448"/>
    </source>
</evidence>
<evidence type="ECO:0000256" key="4">
    <source>
        <dbReference type="SAM" id="SignalP"/>
    </source>
</evidence>
<dbReference type="Proteomes" id="UP001595756">
    <property type="component" value="Unassembled WGS sequence"/>
</dbReference>
<evidence type="ECO:0000256" key="3">
    <source>
        <dbReference type="ARBA" id="ARBA00022729"/>
    </source>
</evidence>
<keyword evidence="3 4" id="KW-0732">Signal</keyword>
<dbReference type="NCBIfam" id="NF037995">
    <property type="entry name" value="TRAP_S1"/>
    <property type="match status" value="1"/>
</dbReference>
<keyword evidence="2" id="KW-0813">Transport</keyword>
<dbReference type="EMBL" id="JBHSDY010000007">
    <property type="protein sequence ID" value="MFC4298818.1"/>
    <property type="molecule type" value="Genomic_DNA"/>
</dbReference>
<dbReference type="InterPro" id="IPR038404">
    <property type="entry name" value="TRAP_DctP_sf"/>
</dbReference>
<evidence type="ECO:0000256" key="1">
    <source>
        <dbReference type="ARBA" id="ARBA00009023"/>
    </source>
</evidence>
<comment type="similarity">
    <text evidence="1">Belongs to the bacterial solute-binding protein 7 family.</text>
</comment>
<dbReference type="Pfam" id="PF03480">
    <property type="entry name" value="DctP"/>
    <property type="match status" value="1"/>
</dbReference>
<accession>A0ABV8RZK1</accession>
<dbReference type="PANTHER" id="PTHR33376:SF7">
    <property type="entry name" value="C4-DICARBOXYLATE-BINDING PROTEIN DCTB"/>
    <property type="match status" value="1"/>
</dbReference>
<keyword evidence="6" id="KW-1185">Reference proteome</keyword>
<comment type="caution">
    <text evidence="5">The sequence shown here is derived from an EMBL/GenBank/DDBJ whole genome shotgun (WGS) entry which is preliminary data.</text>
</comment>
<reference evidence="6" key="1">
    <citation type="journal article" date="2019" name="Int. J. Syst. Evol. Microbiol.">
        <title>The Global Catalogue of Microorganisms (GCM) 10K type strain sequencing project: providing services to taxonomists for standard genome sequencing and annotation.</title>
        <authorList>
            <consortium name="The Broad Institute Genomics Platform"/>
            <consortium name="The Broad Institute Genome Sequencing Center for Infectious Disease"/>
            <person name="Wu L."/>
            <person name="Ma J."/>
        </authorList>
    </citation>
    <scope>NUCLEOTIDE SEQUENCE [LARGE SCALE GENOMIC DNA]</scope>
    <source>
        <strain evidence="6">CGMCC 1.19029</strain>
    </source>
</reference>
<dbReference type="Gene3D" id="3.40.190.170">
    <property type="entry name" value="Bacterial extracellular solute-binding protein, family 7"/>
    <property type="match status" value="1"/>
</dbReference>
<dbReference type="PANTHER" id="PTHR33376">
    <property type="match status" value="1"/>
</dbReference>
<protein>
    <submittedName>
        <fullName evidence="5">TRAP transporter substrate-binding protein DctP</fullName>
    </submittedName>
</protein>
<gene>
    <name evidence="5" type="primary">dctP</name>
    <name evidence="5" type="ORF">ACFO0J_12270</name>
</gene>
<organism evidence="5 6">
    <name type="scientific">Castellaniella hirudinis</name>
    <dbReference type="NCBI Taxonomy" id="1144617"/>
    <lineage>
        <taxon>Bacteria</taxon>
        <taxon>Pseudomonadati</taxon>
        <taxon>Pseudomonadota</taxon>
        <taxon>Betaproteobacteria</taxon>
        <taxon>Burkholderiales</taxon>
        <taxon>Alcaligenaceae</taxon>
        <taxon>Castellaniella</taxon>
    </lineage>
</organism>
<evidence type="ECO:0000313" key="5">
    <source>
        <dbReference type="EMBL" id="MFC4298818.1"/>
    </source>
</evidence>
<dbReference type="RefSeq" id="WP_376813373.1">
    <property type="nucleotide sequence ID" value="NZ_JBHSDY010000007.1"/>
</dbReference>
<evidence type="ECO:0000313" key="6">
    <source>
        <dbReference type="Proteomes" id="UP001595756"/>
    </source>
</evidence>
<feature type="signal peptide" evidence="4">
    <location>
        <begin position="1"/>
        <end position="26"/>
    </location>
</feature>
<dbReference type="InterPro" id="IPR018389">
    <property type="entry name" value="DctP_fam"/>
</dbReference>
<feature type="chain" id="PRO_5046045386" evidence="4">
    <location>
        <begin position="27"/>
        <end position="338"/>
    </location>
</feature>
<proteinExistence type="inferred from homology"/>
<sequence>MSVLKHSLKAVFTGLALVAFASSAWAATTLRLSTLDKPGSDGEIAAQELAKRVEAGTDGRVKIKVYPASQLGDWVEVHDQVVGGAVDIAMQPLATSSDRRLAIGWFPYLYTSYEEAEKANIRGGFVDEIVSQVTADQGLKLLGIFGVGMGGAGFAKDVADPGNPDVKRTLKVRVWPGGTTHRVMMERFGYSVATVPWAELFTAMQTGVVDGQIGGTAEMTYDNLKEATKTWVQFNDHFESNWIFMNAKRFQSLDPADQKVLEDVGQQITKERFAQLKVRDAEQLQRLKDFGVKVVELDQAQLDALSKAVRSDVWPKIADELGDEAYQRVKQAVGSGGS</sequence>